<dbReference type="AlphaFoldDB" id="A0A0A9BJT0"/>
<proteinExistence type="predicted"/>
<evidence type="ECO:0000313" key="1">
    <source>
        <dbReference type="EMBL" id="JAD59532.1"/>
    </source>
</evidence>
<dbReference type="EMBL" id="GBRH01238363">
    <property type="protein sequence ID" value="JAD59532.1"/>
    <property type="molecule type" value="Transcribed_RNA"/>
</dbReference>
<protein>
    <submittedName>
        <fullName evidence="1">Uncharacterized protein</fullName>
    </submittedName>
</protein>
<name>A0A0A9BJT0_ARUDO</name>
<reference evidence="1" key="2">
    <citation type="journal article" date="2015" name="Data Brief">
        <title>Shoot transcriptome of the giant reed, Arundo donax.</title>
        <authorList>
            <person name="Barrero R.A."/>
            <person name="Guerrero F.D."/>
            <person name="Moolhuijzen P."/>
            <person name="Goolsby J.A."/>
            <person name="Tidwell J."/>
            <person name="Bellgard S.E."/>
            <person name="Bellgard M.I."/>
        </authorList>
    </citation>
    <scope>NUCLEOTIDE SEQUENCE</scope>
    <source>
        <tissue evidence="1">Shoot tissue taken approximately 20 cm above the soil surface</tissue>
    </source>
</reference>
<sequence>MANIQFFSFTSYLMSKIVAYFVGKDWFGIQHGFLETLIMLAQL</sequence>
<accession>A0A0A9BJT0</accession>
<reference evidence="1" key="1">
    <citation type="submission" date="2014-09" db="EMBL/GenBank/DDBJ databases">
        <authorList>
            <person name="Magalhaes I.L.F."/>
            <person name="Oliveira U."/>
            <person name="Santos F.R."/>
            <person name="Vidigal T.H.D.A."/>
            <person name="Brescovit A.D."/>
            <person name="Santos A.J."/>
        </authorList>
    </citation>
    <scope>NUCLEOTIDE SEQUENCE</scope>
    <source>
        <tissue evidence="1">Shoot tissue taken approximately 20 cm above the soil surface</tissue>
    </source>
</reference>
<organism evidence="1">
    <name type="scientific">Arundo donax</name>
    <name type="common">Giant reed</name>
    <name type="synonym">Donax arundinaceus</name>
    <dbReference type="NCBI Taxonomy" id="35708"/>
    <lineage>
        <taxon>Eukaryota</taxon>
        <taxon>Viridiplantae</taxon>
        <taxon>Streptophyta</taxon>
        <taxon>Embryophyta</taxon>
        <taxon>Tracheophyta</taxon>
        <taxon>Spermatophyta</taxon>
        <taxon>Magnoliopsida</taxon>
        <taxon>Liliopsida</taxon>
        <taxon>Poales</taxon>
        <taxon>Poaceae</taxon>
        <taxon>PACMAD clade</taxon>
        <taxon>Arundinoideae</taxon>
        <taxon>Arundineae</taxon>
        <taxon>Arundo</taxon>
    </lineage>
</organism>